<reference evidence="2 3" key="1">
    <citation type="submission" date="2023-11" db="EMBL/GenBank/DDBJ databases">
        <title>Gilvimarinus fulvus sp. nov., isolated from the surface of Kelp.</title>
        <authorList>
            <person name="Sun Y.Y."/>
            <person name="Gong Y."/>
            <person name="Du Z.J."/>
        </authorList>
    </citation>
    <scope>NUCLEOTIDE SEQUENCE [LARGE SCALE GENOMIC DNA]</scope>
    <source>
        <strain evidence="2 3">SDUM040013</strain>
    </source>
</reference>
<name>A0ABU4S011_9GAMM</name>
<dbReference type="EMBL" id="JAXAFO010000021">
    <property type="protein sequence ID" value="MDX6850234.1"/>
    <property type="molecule type" value="Genomic_DNA"/>
</dbReference>
<gene>
    <name evidence="2" type="ORF">SCD92_12745</name>
</gene>
<dbReference type="PROSITE" id="PS00018">
    <property type="entry name" value="EF_HAND_1"/>
    <property type="match status" value="1"/>
</dbReference>
<comment type="caution">
    <text evidence="2">The sequence shown here is derived from an EMBL/GenBank/DDBJ whole genome shotgun (WGS) entry which is preliminary data.</text>
</comment>
<evidence type="ECO:0008006" key="4">
    <source>
        <dbReference type="Google" id="ProtNLM"/>
    </source>
</evidence>
<proteinExistence type="predicted"/>
<keyword evidence="1" id="KW-1133">Transmembrane helix</keyword>
<accession>A0ABU4S011</accession>
<organism evidence="2 3">
    <name type="scientific">Gilvimarinus gilvus</name>
    <dbReference type="NCBI Taxonomy" id="3058038"/>
    <lineage>
        <taxon>Bacteria</taxon>
        <taxon>Pseudomonadati</taxon>
        <taxon>Pseudomonadota</taxon>
        <taxon>Gammaproteobacteria</taxon>
        <taxon>Cellvibrionales</taxon>
        <taxon>Cellvibrionaceae</taxon>
        <taxon>Gilvimarinus</taxon>
    </lineage>
</organism>
<evidence type="ECO:0000256" key="1">
    <source>
        <dbReference type="SAM" id="Phobius"/>
    </source>
</evidence>
<sequence length="374" mass="42286">MSKVVYRRIVATTSIAFALIVILVTSLLMFSQSYNNTTAIIHSVIGFVFLASAFWHLFNNFTSIKKYLNPVGLLKKSDKYGLAPQISIVVMSLILILSWIEFTPMQRFHQWGIQLRINDRFEGRPPDSINYQVVGDYNNSQISVELKKGPAMRWPQYAIWLESVEGEFIQPLYVSQSVATNRFDNTVEKIDSSGQLNSNVLDYSDEEFFSIFSERKSDGKAPDRFRQESLPVFLHKLKGDKDSDRFLSPGEIAELDAYTGATLADNFMVGRSLKNSSHRLVDVYLEVNQSFDFNEYYSSDRFPDDLIYSGNGFSAQPSVIYRARVDLSKAETVTVMELVGHGHHSGNDGVIYKDVSNLTTALDIVDRVLVEVSG</sequence>
<evidence type="ECO:0000313" key="3">
    <source>
        <dbReference type="Proteomes" id="UP001273505"/>
    </source>
</evidence>
<feature type="transmembrane region" description="Helical" evidence="1">
    <location>
        <begin position="80"/>
        <end position="100"/>
    </location>
</feature>
<protein>
    <recommendedName>
        <fullName evidence="4">DUF4405 domain-containing protein</fullName>
    </recommendedName>
</protein>
<keyword evidence="1" id="KW-0812">Transmembrane</keyword>
<feature type="transmembrane region" description="Helical" evidence="1">
    <location>
        <begin position="40"/>
        <end position="59"/>
    </location>
</feature>
<dbReference type="RefSeq" id="WP_302720862.1">
    <property type="nucleotide sequence ID" value="NZ_JAULRU010000215.1"/>
</dbReference>
<evidence type="ECO:0000313" key="2">
    <source>
        <dbReference type="EMBL" id="MDX6850234.1"/>
    </source>
</evidence>
<dbReference type="Proteomes" id="UP001273505">
    <property type="component" value="Unassembled WGS sequence"/>
</dbReference>
<dbReference type="InterPro" id="IPR018247">
    <property type="entry name" value="EF_Hand_1_Ca_BS"/>
</dbReference>
<feature type="transmembrane region" description="Helical" evidence="1">
    <location>
        <begin position="9"/>
        <end position="28"/>
    </location>
</feature>
<keyword evidence="3" id="KW-1185">Reference proteome</keyword>
<keyword evidence="1" id="KW-0472">Membrane</keyword>